<keyword evidence="4" id="KW-1185">Reference proteome</keyword>
<protein>
    <submittedName>
        <fullName evidence="3">Uncharacterized protein</fullName>
    </submittedName>
</protein>
<keyword evidence="2" id="KW-0732">Signal</keyword>
<dbReference type="Proteomes" id="UP000215902">
    <property type="component" value="Unassembled WGS sequence"/>
</dbReference>
<dbReference type="OrthoDB" id="1867012at2759"/>
<dbReference type="InterPro" id="IPR001684">
    <property type="entry name" value="Ribosomal_bL27"/>
</dbReference>
<feature type="region of interest" description="Disordered" evidence="1">
    <location>
        <begin position="42"/>
        <end position="66"/>
    </location>
</feature>
<evidence type="ECO:0000313" key="4">
    <source>
        <dbReference type="Proteomes" id="UP000215902"/>
    </source>
</evidence>
<dbReference type="SUPFAM" id="SSF110324">
    <property type="entry name" value="Ribosomal L27 protein-like"/>
    <property type="match status" value="1"/>
</dbReference>
<dbReference type="EMBL" id="NIVC01001697">
    <property type="protein sequence ID" value="PAA64966.1"/>
    <property type="molecule type" value="Genomic_DNA"/>
</dbReference>
<reference evidence="3 4" key="1">
    <citation type="submission" date="2017-06" db="EMBL/GenBank/DDBJ databases">
        <title>A platform for efficient transgenesis in Macrostomum lignano, a flatworm model organism for stem cell research.</title>
        <authorList>
            <person name="Berezikov E."/>
        </authorList>
    </citation>
    <scope>NUCLEOTIDE SEQUENCE [LARGE SCALE GENOMIC DNA]</scope>
    <source>
        <strain evidence="3">DV1</strain>
        <tissue evidence="3">Whole organism</tissue>
    </source>
</reference>
<proteinExistence type="predicted"/>
<name>A0A267EU43_9PLAT</name>
<organism evidence="3 4">
    <name type="scientific">Macrostomum lignano</name>
    <dbReference type="NCBI Taxonomy" id="282301"/>
    <lineage>
        <taxon>Eukaryota</taxon>
        <taxon>Metazoa</taxon>
        <taxon>Spiralia</taxon>
        <taxon>Lophotrochozoa</taxon>
        <taxon>Platyhelminthes</taxon>
        <taxon>Rhabditophora</taxon>
        <taxon>Macrostomorpha</taxon>
        <taxon>Macrostomida</taxon>
        <taxon>Macrostomidae</taxon>
        <taxon>Macrostomum</taxon>
    </lineage>
</organism>
<dbReference type="Pfam" id="PF01016">
    <property type="entry name" value="Ribosomal_L27"/>
    <property type="match status" value="1"/>
</dbReference>
<comment type="caution">
    <text evidence="3">The sequence shown here is derived from an EMBL/GenBank/DDBJ whole genome shotgun (WGS) entry which is preliminary data.</text>
</comment>
<dbReference type="GO" id="GO:0006412">
    <property type="term" value="P:translation"/>
    <property type="evidence" value="ECO:0007669"/>
    <property type="project" value="InterPro"/>
</dbReference>
<evidence type="ECO:0000256" key="1">
    <source>
        <dbReference type="SAM" id="MobiDB-lite"/>
    </source>
</evidence>
<feature type="chain" id="PRO_5013329224" evidence="2">
    <location>
        <begin position="27"/>
        <end position="167"/>
    </location>
</feature>
<dbReference type="GO" id="GO:0003735">
    <property type="term" value="F:structural constituent of ribosome"/>
    <property type="evidence" value="ECO:0007669"/>
    <property type="project" value="InterPro"/>
</dbReference>
<feature type="signal peptide" evidence="2">
    <location>
        <begin position="1"/>
        <end position="26"/>
    </location>
</feature>
<feature type="non-terminal residue" evidence="3">
    <location>
        <position position="1"/>
    </location>
</feature>
<evidence type="ECO:0000313" key="3">
    <source>
        <dbReference type="EMBL" id="PAA64966.1"/>
    </source>
</evidence>
<evidence type="ECO:0000256" key="2">
    <source>
        <dbReference type="SAM" id="SignalP"/>
    </source>
</evidence>
<gene>
    <name evidence="3" type="ORF">BOX15_Mlig018034g1</name>
</gene>
<dbReference type="GO" id="GO:0005840">
    <property type="term" value="C:ribosome"/>
    <property type="evidence" value="ECO:0007669"/>
    <property type="project" value="InterPro"/>
</dbReference>
<dbReference type="AlphaFoldDB" id="A0A267EU43"/>
<accession>A0A267EU43</accession>
<sequence>SAIASHCGCALRRLLFLAPLASATAAADPAASVCQRRGYPGGVKKVPDLEDHPKRRKGRHVHPIPNSQYRGFTVNEGSRVRTNDVVLRQIGLQFYPGENVRLNRDNWDLVAESDGRLLLTTELLDPLPDSPLYELVKSGQAFEKVFVHVVRMPEDELKAEYQLVSLV</sequence>
<dbReference type="Gene3D" id="2.40.50.100">
    <property type="match status" value="1"/>
</dbReference>